<dbReference type="AlphaFoldDB" id="A0A8J9UFG1"/>
<protein>
    <submittedName>
        <fullName evidence="2">Uncharacterized protein</fullName>
    </submittedName>
</protein>
<accession>A0A8J9UFG1</accession>
<organism evidence="2 3">
    <name type="scientific">Brenthis ino</name>
    <name type="common">lesser marbled fritillary</name>
    <dbReference type="NCBI Taxonomy" id="405034"/>
    <lineage>
        <taxon>Eukaryota</taxon>
        <taxon>Metazoa</taxon>
        <taxon>Ecdysozoa</taxon>
        <taxon>Arthropoda</taxon>
        <taxon>Hexapoda</taxon>
        <taxon>Insecta</taxon>
        <taxon>Pterygota</taxon>
        <taxon>Neoptera</taxon>
        <taxon>Endopterygota</taxon>
        <taxon>Lepidoptera</taxon>
        <taxon>Glossata</taxon>
        <taxon>Ditrysia</taxon>
        <taxon>Papilionoidea</taxon>
        <taxon>Nymphalidae</taxon>
        <taxon>Heliconiinae</taxon>
        <taxon>Argynnini</taxon>
        <taxon>Brenthis</taxon>
    </lineage>
</organism>
<sequence>MSVFDGEIEFKSVYMVDFVKKDKPKSPRRKAIDDDCLIVGLSRDSLKAKDQPRKSPDVLCPINFEYYKDAVKRFEEDHPKLTKKYMSKDVDPTPIDHEIQDLKRTEYLTKYCSRELPFMSVNLARRARALQTLRLPDDINIPDTSHKGSYRHPKPEKYAEPPSAISMKPKFDPSLQKQLRRILRVTTGDTSYGVSHGLLAQVVLDNNPFGPPRDEPKYGRWRNPYMYTYRI</sequence>
<evidence type="ECO:0000313" key="3">
    <source>
        <dbReference type="Proteomes" id="UP000838878"/>
    </source>
</evidence>
<dbReference type="EMBL" id="OV170233">
    <property type="protein sequence ID" value="CAH0719298.1"/>
    <property type="molecule type" value="Genomic_DNA"/>
</dbReference>
<dbReference type="OrthoDB" id="7201605at2759"/>
<evidence type="ECO:0000256" key="1">
    <source>
        <dbReference type="SAM" id="MobiDB-lite"/>
    </source>
</evidence>
<dbReference type="Proteomes" id="UP000838878">
    <property type="component" value="Chromosome 13"/>
</dbReference>
<name>A0A8J9UFG1_9NEOP</name>
<feature type="non-terminal residue" evidence="2">
    <location>
        <position position="231"/>
    </location>
</feature>
<feature type="region of interest" description="Disordered" evidence="1">
    <location>
        <begin position="138"/>
        <end position="170"/>
    </location>
</feature>
<keyword evidence="3" id="KW-1185">Reference proteome</keyword>
<proteinExistence type="predicted"/>
<gene>
    <name evidence="2" type="ORF">BINO364_LOCUS5662</name>
</gene>
<evidence type="ECO:0000313" key="2">
    <source>
        <dbReference type="EMBL" id="CAH0719298.1"/>
    </source>
</evidence>
<reference evidence="2" key="1">
    <citation type="submission" date="2021-12" db="EMBL/GenBank/DDBJ databases">
        <authorList>
            <person name="Martin H S."/>
        </authorList>
    </citation>
    <scope>NUCLEOTIDE SEQUENCE</scope>
</reference>